<name>A0A0E4G1H3_9CAUD</name>
<dbReference type="KEGG" id="vg:54982540"/>
<accession>A0A0E4G1H3</accession>
<reference evidence="1 2" key="1">
    <citation type="submission" date="2013-03" db="EMBL/GenBank/DDBJ databases">
        <authorList>
            <person name="Hammerl J."/>
        </authorList>
    </citation>
    <scope>NUCLEOTIDE SEQUENCE [LARGE SCALE GENOMIC DNA]</scope>
</reference>
<reference evidence="1 2" key="2">
    <citation type="submission" date="2015-04" db="EMBL/GenBank/DDBJ databases">
        <title>Isolation and characterization of MRSA phages with lytic activity against CC398 strains.</title>
        <authorList>
            <person name="Kraushaar B."/>
            <person name="Dinh Thanh M."/>
            <person name="Reetz J."/>
            <person name="Fetsch A."/>
            <person name="Hammerl J.A."/>
            <person name="Hertwig S."/>
        </authorList>
    </citation>
    <scope>NUCLEOTIDE SEQUENCE [LARGE SCALE GENOMIC DNA]</scope>
</reference>
<gene>
    <name evidence="1" type="primary">PSa3_ORF02</name>
</gene>
<dbReference type="Proteomes" id="UP000223273">
    <property type="component" value="Segment"/>
</dbReference>
<dbReference type="RefSeq" id="YP_009792337.1">
    <property type="nucleotide sequence ID" value="NC_047855.1"/>
</dbReference>
<dbReference type="GeneID" id="54982540"/>
<proteinExistence type="predicted"/>
<evidence type="ECO:0000313" key="2">
    <source>
        <dbReference type="Proteomes" id="UP000223273"/>
    </source>
</evidence>
<protein>
    <submittedName>
        <fullName evidence="1">Uncharacterized protein</fullName>
    </submittedName>
</protein>
<sequence>MKADYIVFLRVKGYILHYLDDDNEYIEEFVPRHEYHLTKTQAKELLPESCTLLSTTRTTKTIHVSYNDLLQIAIGESK</sequence>
<evidence type="ECO:0000313" key="1">
    <source>
        <dbReference type="EMBL" id="CCW03246.1"/>
    </source>
</evidence>
<keyword evidence="2" id="KW-1185">Reference proteome</keyword>
<organism evidence="1 2">
    <name type="scientific">Staphylococcus phage PSa3</name>
    <dbReference type="NCBI Taxonomy" id="1319980"/>
    <lineage>
        <taxon>Viruses</taxon>
        <taxon>Duplodnaviria</taxon>
        <taxon>Heunggongvirae</taxon>
        <taxon>Uroviricota</taxon>
        <taxon>Caudoviricetes</taxon>
        <taxon>Rountreeviridae</taxon>
        <taxon>Rakietenvirinae</taxon>
        <taxon>Rosenblumvirus</taxon>
        <taxon>Rosenblumvirus PSa3</taxon>
    </lineage>
</organism>
<dbReference type="EMBL" id="HF937074">
    <property type="protein sequence ID" value="CCW03246.1"/>
    <property type="molecule type" value="Genomic_DNA"/>
</dbReference>